<name>A0A0C3NE32_9PORP</name>
<dbReference type="OrthoDB" id="9813550at2"/>
<evidence type="ECO:0000313" key="5">
    <source>
        <dbReference type="Proteomes" id="UP000031937"/>
    </source>
</evidence>
<dbReference type="RefSeq" id="WP_041503322.1">
    <property type="nucleotide sequence ID" value="NZ_JPIT01000018.1"/>
</dbReference>
<evidence type="ECO:0000259" key="2">
    <source>
        <dbReference type="Pfam" id="PF00535"/>
    </source>
</evidence>
<protein>
    <recommendedName>
        <fullName evidence="2">Glycosyltransferase 2-like domain-containing protein</fullName>
    </recommendedName>
</protein>
<dbReference type="InterPro" id="IPR050834">
    <property type="entry name" value="Glycosyltransf_2"/>
</dbReference>
<dbReference type="InterPro" id="IPR001173">
    <property type="entry name" value="Glyco_trans_2-like"/>
</dbReference>
<feature type="transmembrane region" description="Helical" evidence="1">
    <location>
        <begin position="248"/>
        <end position="270"/>
    </location>
</feature>
<keyword evidence="6" id="KW-1185">Reference proteome</keyword>
<organism evidence="3 6">
    <name type="scientific">Sanguibacteroides justesenii</name>
    <dbReference type="NCBI Taxonomy" id="1547597"/>
    <lineage>
        <taxon>Bacteria</taxon>
        <taxon>Pseudomonadati</taxon>
        <taxon>Bacteroidota</taxon>
        <taxon>Bacteroidia</taxon>
        <taxon>Bacteroidales</taxon>
        <taxon>Porphyromonadaceae</taxon>
        <taxon>Sanguibacteroides</taxon>
    </lineage>
</organism>
<dbReference type="EMBL" id="JPIT01000018">
    <property type="protein sequence ID" value="KIO45381.1"/>
    <property type="molecule type" value="Genomic_DNA"/>
</dbReference>
<dbReference type="EMBL" id="JPIU01000039">
    <property type="protein sequence ID" value="KIO44362.1"/>
    <property type="molecule type" value="Genomic_DNA"/>
</dbReference>
<feature type="domain" description="Glycosyltransferase 2-like" evidence="2">
    <location>
        <begin position="11"/>
        <end position="179"/>
    </location>
</feature>
<keyword evidence="1" id="KW-1133">Transmembrane helix</keyword>
<dbReference type="PANTHER" id="PTHR43685">
    <property type="entry name" value="GLYCOSYLTRANSFERASE"/>
    <property type="match status" value="1"/>
</dbReference>
<reference evidence="4 5" key="2">
    <citation type="submission" date="2014-07" db="EMBL/GenBank/DDBJ databases">
        <title>Porphyromonadaceae bacterium OUH 334697 = ATCC BAA-2682 = DSM 28341 draft genome.</title>
        <authorList>
            <person name="Sydenham T.V."/>
            <person name="Hasman H."/>
            <person name="Justesen U.S."/>
        </authorList>
    </citation>
    <scope>NUCLEOTIDE SEQUENCE [LARGE SCALE GENOMIC DNA]</scope>
    <source>
        <strain evidence="4 5">OUH 334697</strain>
    </source>
</reference>
<evidence type="ECO:0000313" key="4">
    <source>
        <dbReference type="EMBL" id="KIO45381.1"/>
    </source>
</evidence>
<dbReference type="Proteomes" id="UP000031980">
    <property type="component" value="Unassembled WGS sequence"/>
</dbReference>
<dbReference type="SUPFAM" id="SSF53448">
    <property type="entry name" value="Nucleotide-diphospho-sugar transferases"/>
    <property type="match status" value="1"/>
</dbReference>
<dbReference type="PANTHER" id="PTHR43685:SF3">
    <property type="entry name" value="SLR2126 PROTEIN"/>
    <property type="match status" value="1"/>
</dbReference>
<sequence>MGEKNTSTTYSIIIAVYNRLEEVKELLVSAEALEGDRSLFELLFVDDGSKDGFKDFIRHYSSPSGLQIRAVFQQNQGPGAARNFGMSQAKGDYFIFVDSDCMFPPHWLTEIEKTQQIRSYDAFGGPDTCHPSFSPLLKAINYSMTSFIGTGGTRGSKRHIGRFYPRSFNMGISRKIYETIGGMGGLRHGQDMDYSMRIYNAGFKVGLIPGAYVYHKRRTSIPKFFRQIFNWGVARINLTRRHPHTLKAVHLLPALLLLGLILVGILSFLLPAHAPLIWIVIGCGFIGICLFAFVQSYCKYKSGQTALLSILTLNIQVFAYGAGLLWGAWNTLKGKEVKGFSKNYYGKNK</sequence>
<gene>
    <name evidence="3" type="ORF">BA92_09160</name>
    <name evidence="4" type="ORF">IE90_08160</name>
</gene>
<proteinExistence type="predicted"/>
<evidence type="ECO:0000313" key="6">
    <source>
        <dbReference type="Proteomes" id="UP000031980"/>
    </source>
</evidence>
<dbReference type="Proteomes" id="UP000031937">
    <property type="component" value="Unassembled WGS sequence"/>
</dbReference>
<accession>A0A0C3NE32</accession>
<evidence type="ECO:0000313" key="3">
    <source>
        <dbReference type="EMBL" id="KIO44362.1"/>
    </source>
</evidence>
<reference evidence="3 6" key="1">
    <citation type="submission" date="2014-07" db="EMBL/GenBank/DDBJ databases">
        <title>Porphyromonadaceae bacterium OUH 308042 = ATCC BAA-2681 = DSM 28342 draft genome.</title>
        <authorList>
            <person name="Sydenham T.V."/>
            <person name="Hasman H."/>
            <person name="Justensen U.S."/>
        </authorList>
    </citation>
    <scope>NUCLEOTIDE SEQUENCE [LARGE SCALE GENOMIC DNA]</scope>
    <source>
        <strain evidence="3 6">OUH 308042</strain>
    </source>
</reference>
<comment type="caution">
    <text evidence="3">The sequence shown here is derived from an EMBL/GenBank/DDBJ whole genome shotgun (WGS) entry which is preliminary data.</text>
</comment>
<dbReference type="Pfam" id="PF00535">
    <property type="entry name" value="Glycos_transf_2"/>
    <property type="match status" value="1"/>
</dbReference>
<keyword evidence="1" id="KW-0812">Transmembrane</keyword>
<keyword evidence="1" id="KW-0472">Membrane</keyword>
<evidence type="ECO:0000256" key="1">
    <source>
        <dbReference type="SAM" id="Phobius"/>
    </source>
</evidence>
<dbReference type="InterPro" id="IPR029044">
    <property type="entry name" value="Nucleotide-diphossugar_trans"/>
</dbReference>
<feature type="transmembrane region" description="Helical" evidence="1">
    <location>
        <begin position="306"/>
        <end position="329"/>
    </location>
</feature>
<dbReference type="AlphaFoldDB" id="A0A0C3NE32"/>
<dbReference type="Gene3D" id="3.90.550.10">
    <property type="entry name" value="Spore Coat Polysaccharide Biosynthesis Protein SpsA, Chain A"/>
    <property type="match status" value="1"/>
</dbReference>
<feature type="transmembrane region" description="Helical" evidence="1">
    <location>
        <begin position="276"/>
        <end position="294"/>
    </location>
</feature>